<gene>
    <name evidence="3" type="ORF">dnm_087050</name>
</gene>
<evidence type="ECO:0000256" key="1">
    <source>
        <dbReference type="PROSITE-ProRule" id="PRU00169"/>
    </source>
</evidence>
<dbReference type="Pfam" id="PF00072">
    <property type="entry name" value="Response_reg"/>
    <property type="match status" value="1"/>
</dbReference>
<feature type="modified residue" description="4-aspartylphosphate" evidence="1">
    <location>
        <position position="59"/>
    </location>
</feature>
<evidence type="ECO:0000313" key="3">
    <source>
        <dbReference type="EMBL" id="QTA92618.1"/>
    </source>
</evidence>
<feature type="domain" description="Response regulatory" evidence="2">
    <location>
        <begin position="9"/>
        <end position="121"/>
    </location>
</feature>
<accession>A0A975BVX0</accession>
<dbReference type="GO" id="GO:0000160">
    <property type="term" value="P:phosphorelay signal transduction system"/>
    <property type="evidence" value="ECO:0007669"/>
    <property type="project" value="InterPro"/>
</dbReference>
<dbReference type="Gene3D" id="3.40.50.2300">
    <property type="match status" value="1"/>
</dbReference>
<keyword evidence="1" id="KW-0597">Phosphoprotein</keyword>
<dbReference type="EMBL" id="CP061800">
    <property type="protein sequence ID" value="QTA92618.1"/>
    <property type="molecule type" value="Genomic_DNA"/>
</dbReference>
<dbReference type="SMART" id="SM00448">
    <property type="entry name" value="REC"/>
    <property type="match status" value="1"/>
</dbReference>
<dbReference type="PROSITE" id="PS50110">
    <property type="entry name" value="RESPONSE_REGULATORY"/>
    <property type="match status" value="1"/>
</dbReference>
<evidence type="ECO:0000313" key="4">
    <source>
        <dbReference type="Proteomes" id="UP000663722"/>
    </source>
</evidence>
<name>A0A975BVX0_9BACT</name>
<dbReference type="InterPro" id="IPR052048">
    <property type="entry name" value="ST_Response_Regulator"/>
</dbReference>
<dbReference type="SUPFAM" id="SSF52172">
    <property type="entry name" value="CheY-like"/>
    <property type="match status" value="1"/>
</dbReference>
<sequence>MQGGKMGKRILIVDDSSIMRKMVRKNLESGGHTIVGEAKNGREAVKLYRSLNPDVVTMDITMREMDGFTAAEYIRTYDNNAQIIFLSNLDKERYSDNAKRLGALGYLSKHKTKEILTLLRS</sequence>
<dbReference type="PANTHER" id="PTHR43228:SF1">
    <property type="entry name" value="TWO-COMPONENT RESPONSE REGULATOR ARR22"/>
    <property type="match status" value="1"/>
</dbReference>
<organism evidence="3 4">
    <name type="scientific">Desulfonema magnum</name>
    <dbReference type="NCBI Taxonomy" id="45655"/>
    <lineage>
        <taxon>Bacteria</taxon>
        <taxon>Pseudomonadati</taxon>
        <taxon>Thermodesulfobacteriota</taxon>
        <taxon>Desulfobacteria</taxon>
        <taxon>Desulfobacterales</taxon>
        <taxon>Desulfococcaceae</taxon>
        <taxon>Desulfonema</taxon>
    </lineage>
</organism>
<dbReference type="InterPro" id="IPR001789">
    <property type="entry name" value="Sig_transdc_resp-reg_receiver"/>
</dbReference>
<dbReference type="KEGG" id="dmm:dnm_087050"/>
<dbReference type="InterPro" id="IPR011006">
    <property type="entry name" value="CheY-like_superfamily"/>
</dbReference>
<evidence type="ECO:0000259" key="2">
    <source>
        <dbReference type="PROSITE" id="PS50110"/>
    </source>
</evidence>
<dbReference type="AlphaFoldDB" id="A0A975BVX0"/>
<reference evidence="3" key="1">
    <citation type="journal article" date="2021" name="Microb. Physiol.">
        <title>Proteogenomic Insights into the Physiology of Marine, Sulfate-Reducing, Filamentous Desulfonema limicola and Desulfonema magnum.</title>
        <authorList>
            <person name="Schnaars V."/>
            <person name="Wohlbrand L."/>
            <person name="Scheve S."/>
            <person name="Hinrichs C."/>
            <person name="Reinhardt R."/>
            <person name="Rabus R."/>
        </authorList>
    </citation>
    <scope>NUCLEOTIDE SEQUENCE</scope>
    <source>
        <strain evidence="3">4be13</strain>
    </source>
</reference>
<dbReference type="PANTHER" id="PTHR43228">
    <property type="entry name" value="TWO-COMPONENT RESPONSE REGULATOR"/>
    <property type="match status" value="1"/>
</dbReference>
<keyword evidence="4" id="KW-1185">Reference proteome</keyword>
<protein>
    <submittedName>
        <fullName evidence="3">Chemotaxis protein</fullName>
    </submittedName>
</protein>
<dbReference type="Proteomes" id="UP000663722">
    <property type="component" value="Chromosome"/>
</dbReference>
<proteinExistence type="predicted"/>